<sequence length="459" mass="47261">MVSDPDLSALATIVGDAHVLTDTDVIAGYVTDWTGRRVGHAEAVVRPRTTDEVAGALTVCAASGIAVVPQGGNTGLVGGSVPAPAASQAGPTVVVSTARMTDIGAVDPVEMSVGVQAGATIAAIQGAATAAGLHFGIDLASRDSATAGGIVATNAGGVHVVRHGTTRANVLGVEAVLADGRILRRWRPLRKDNVGYDLPGLLVGSEGTLAVVTGVLFALADRPLATAVAMIGVERVDEVFGVVGAVRRAGLTVEAAELMTRAGVDLVVDAGARPALASSPAFQTLVEVSGADPQQRLAEVLDDIGVADAVVAEGPAQALWELRERHTETIAAVSATVPVKLDISVPRRCLGEFLDELDELAESQPYRCRPIVFGHVADGNLHVNLLDVPADEQAALTDRVLESVVARGGSVSAEHGVGRDKRDWLAKVRDAPDVEMMAAIKRAWDPDGRLNPGVLFPAD</sequence>
<dbReference type="OrthoDB" id="9811557at2"/>
<dbReference type="PROSITE" id="PS51387">
    <property type="entry name" value="FAD_PCMH"/>
    <property type="match status" value="1"/>
</dbReference>
<name>G7H2B1_9ACTN</name>
<dbReference type="AlphaFoldDB" id="G7H2B1"/>
<keyword evidence="5" id="KW-0560">Oxidoreductase</keyword>
<dbReference type="Proteomes" id="UP000035088">
    <property type="component" value="Unassembled WGS sequence"/>
</dbReference>
<evidence type="ECO:0000313" key="7">
    <source>
        <dbReference type="EMBL" id="GAB09986.1"/>
    </source>
</evidence>
<comment type="caution">
    <text evidence="7">The sequence shown here is derived from an EMBL/GenBank/DDBJ whole genome shotgun (WGS) entry which is preliminary data.</text>
</comment>
<dbReference type="STRING" id="1073574.GOARA_050_00480"/>
<dbReference type="Gene3D" id="3.30.465.10">
    <property type="match status" value="1"/>
</dbReference>
<proteinExistence type="inferred from homology"/>
<dbReference type="GO" id="GO:0016491">
    <property type="term" value="F:oxidoreductase activity"/>
    <property type="evidence" value="ECO:0007669"/>
    <property type="project" value="UniProtKB-KW"/>
</dbReference>
<dbReference type="SUPFAM" id="SSF55103">
    <property type="entry name" value="FAD-linked oxidases, C-terminal domain"/>
    <property type="match status" value="1"/>
</dbReference>
<evidence type="ECO:0000313" key="8">
    <source>
        <dbReference type="Proteomes" id="UP000035088"/>
    </source>
</evidence>
<dbReference type="SUPFAM" id="SSF56176">
    <property type="entry name" value="FAD-binding/transporter-associated domain-like"/>
    <property type="match status" value="1"/>
</dbReference>
<comment type="similarity">
    <text evidence="2">Belongs to the FAD-binding oxidoreductase/transferase type 4 family.</text>
</comment>
<dbReference type="Pfam" id="PF02913">
    <property type="entry name" value="FAD-oxidase_C"/>
    <property type="match status" value="1"/>
</dbReference>
<protein>
    <submittedName>
        <fullName evidence="7">Putative FAD-linked oxidase</fullName>
    </submittedName>
</protein>
<dbReference type="FunFam" id="1.10.45.10:FF:000001">
    <property type="entry name" value="D-lactate dehydrogenase mitochondrial"/>
    <property type="match status" value="1"/>
</dbReference>
<keyword evidence="3" id="KW-0285">Flavoprotein</keyword>
<evidence type="ECO:0000256" key="5">
    <source>
        <dbReference type="ARBA" id="ARBA00023002"/>
    </source>
</evidence>
<dbReference type="InterPro" id="IPR016164">
    <property type="entry name" value="FAD-linked_Oxase-like_C"/>
</dbReference>
<dbReference type="Gene3D" id="1.10.45.10">
    <property type="entry name" value="Vanillyl-alcohol Oxidase, Chain A, domain 4"/>
    <property type="match status" value="1"/>
</dbReference>
<organism evidence="7 8">
    <name type="scientific">Gordonia araii NBRC 100433</name>
    <dbReference type="NCBI Taxonomy" id="1073574"/>
    <lineage>
        <taxon>Bacteria</taxon>
        <taxon>Bacillati</taxon>
        <taxon>Actinomycetota</taxon>
        <taxon>Actinomycetes</taxon>
        <taxon>Mycobacteriales</taxon>
        <taxon>Gordoniaceae</taxon>
        <taxon>Gordonia</taxon>
    </lineage>
</organism>
<dbReference type="InterPro" id="IPR006094">
    <property type="entry name" value="Oxid_FAD_bind_N"/>
</dbReference>
<dbReference type="InterPro" id="IPR016166">
    <property type="entry name" value="FAD-bd_PCMH"/>
</dbReference>
<dbReference type="GO" id="GO:0022904">
    <property type="term" value="P:respiratory electron transport chain"/>
    <property type="evidence" value="ECO:0007669"/>
    <property type="project" value="TreeGrafter"/>
</dbReference>
<dbReference type="Pfam" id="PF01565">
    <property type="entry name" value="FAD_binding_4"/>
    <property type="match status" value="1"/>
</dbReference>
<dbReference type="RefSeq" id="WP_007322061.1">
    <property type="nucleotide sequence ID" value="NZ_BAEE01000050.1"/>
</dbReference>
<dbReference type="Gene3D" id="3.30.43.10">
    <property type="entry name" value="Uridine Diphospho-n-acetylenolpyruvylglucosamine Reductase, domain 2"/>
    <property type="match status" value="1"/>
</dbReference>
<reference evidence="7 8" key="1">
    <citation type="submission" date="2011-11" db="EMBL/GenBank/DDBJ databases">
        <title>Whole genome shotgun sequence of Gordonia araii NBRC 100433.</title>
        <authorList>
            <person name="Yoshida Y."/>
            <person name="Hosoyama A."/>
            <person name="Tsuchikane K."/>
            <person name="Katsumata H."/>
            <person name="Yamazaki S."/>
            <person name="Fujita N."/>
        </authorList>
    </citation>
    <scope>NUCLEOTIDE SEQUENCE [LARGE SCALE GENOMIC DNA]</scope>
    <source>
        <strain evidence="7 8">NBRC 100433</strain>
    </source>
</reference>
<evidence type="ECO:0000256" key="2">
    <source>
        <dbReference type="ARBA" id="ARBA00008000"/>
    </source>
</evidence>
<dbReference type="InterPro" id="IPR051264">
    <property type="entry name" value="FAD-oxidored/transferase_4"/>
</dbReference>
<dbReference type="Gene3D" id="3.30.70.2190">
    <property type="match status" value="1"/>
</dbReference>
<dbReference type="InterPro" id="IPR016167">
    <property type="entry name" value="FAD-bd_PCMH_sub1"/>
</dbReference>
<dbReference type="InterPro" id="IPR016171">
    <property type="entry name" value="Vanillyl_alc_oxidase_C-sub2"/>
</dbReference>
<dbReference type="PANTHER" id="PTHR43716">
    <property type="entry name" value="D-2-HYDROXYGLUTARATE DEHYDROGENASE, MITOCHONDRIAL"/>
    <property type="match status" value="1"/>
</dbReference>
<comment type="cofactor">
    <cofactor evidence="1">
        <name>FAD</name>
        <dbReference type="ChEBI" id="CHEBI:57692"/>
    </cofactor>
</comment>
<dbReference type="EMBL" id="BAEE01000050">
    <property type="protein sequence ID" value="GAB09986.1"/>
    <property type="molecule type" value="Genomic_DNA"/>
</dbReference>
<dbReference type="InterPro" id="IPR016169">
    <property type="entry name" value="FAD-bd_PCMH_sub2"/>
</dbReference>
<accession>G7H2B1</accession>
<feature type="domain" description="FAD-binding PCMH-type" evidence="6">
    <location>
        <begin position="37"/>
        <end position="222"/>
    </location>
</feature>
<evidence type="ECO:0000256" key="3">
    <source>
        <dbReference type="ARBA" id="ARBA00022630"/>
    </source>
</evidence>
<gene>
    <name evidence="7" type="ORF">GOARA_050_00480</name>
</gene>
<dbReference type="InterPro" id="IPR036318">
    <property type="entry name" value="FAD-bd_PCMH-like_sf"/>
</dbReference>
<dbReference type="PANTHER" id="PTHR43716:SF1">
    <property type="entry name" value="D-2-HYDROXYGLUTARATE DEHYDROGENASE, MITOCHONDRIAL"/>
    <property type="match status" value="1"/>
</dbReference>
<dbReference type="GO" id="GO:0071949">
    <property type="term" value="F:FAD binding"/>
    <property type="evidence" value="ECO:0007669"/>
    <property type="project" value="InterPro"/>
</dbReference>
<dbReference type="InterPro" id="IPR004113">
    <property type="entry name" value="FAD-bd_oxidored_4_C"/>
</dbReference>
<dbReference type="Gene3D" id="3.30.70.2740">
    <property type="match status" value="1"/>
</dbReference>
<keyword evidence="4" id="KW-0274">FAD</keyword>
<evidence type="ECO:0000259" key="6">
    <source>
        <dbReference type="PROSITE" id="PS51387"/>
    </source>
</evidence>
<evidence type="ECO:0000256" key="1">
    <source>
        <dbReference type="ARBA" id="ARBA00001974"/>
    </source>
</evidence>
<keyword evidence="8" id="KW-1185">Reference proteome</keyword>
<evidence type="ECO:0000256" key="4">
    <source>
        <dbReference type="ARBA" id="ARBA00022827"/>
    </source>
</evidence>